<dbReference type="Gene3D" id="1.10.1410.40">
    <property type="match status" value="1"/>
</dbReference>
<dbReference type="PANTHER" id="PTHR10656:SF40">
    <property type="entry name" value="INOSITOL 1,4,5-TRISPHOSPHATE RECEPTOR-INTERACTING PROTEIN-LIKE 1"/>
    <property type="match status" value="1"/>
</dbReference>
<evidence type="ECO:0000256" key="1">
    <source>
        <dbReference type="ARBA" id="ARBA00004479"/>
    </source>
</evidence>
<evidence type="ECO:0000256" key="4">
    <source>
        <dbReference type="ARBA" id="ARBA00022729"/>
    </source>
</evidence>
<protein>
    <submittedName>
        <fullName evidence="8">IPIL1 protein</fullName>
    </submittedName>
</protein>
<accession>A0A851FCH0</accession>
<name>A0A851FCH0_PITSO</name>
<dbReference type="SMART" id="SM01265">
    <property type="entry name" value="Mab-21"/>
    <property type="match status" value="1"/>
</dbReference>
<dbReference type="EMBL" id="WEKX01013674">
    <property type="protein sequence ID" value="NWI90660.1"/>
    <property type="molecule type" value="Genomic_DNA"/>
</dbReference>
<feature type="domain" description="Mab-21-like HhH/H2TH-like" evidence="7">
    <location>
        <begin position="240"/>
        <end position="290"/>
    </location>
</feature>
<reference evidence="8" key="1">
    <citation type="submission" date="2019-10" db="EMBL/GenBank/DDBJ databases">
        <title>Bird 10,000 Genomes (B10K) Project - Family phase.</title>
        <authorList>
            <person name="Zhang G."/>
        </authorList>
    </citation>
    <scope>NUCLEOTIDE SEQUENCE</scope>
    <source>
        <strain evidence="8">B10K-DU-002-53</strain>
        <tissue evidence="8">Muscle</tissue>
    </source>
</reference>
<keyword evidence="6" id="KW-0472">Membrane</keyword>
<evidence type="ECO:0000259" key="7">
    <source>
        <dbReference type="Pfam" id="PF20266"/>
    </source>
</evidence>
<keyword evidence="3" id="KW-0812">Transmembrane</keyword>
<keyword evidence="4" id="KW-0732">Signal</keyword>
<evidence type="ECO:0000313" key="9">
    <source>
        <dbReference type="Proteomes" id="UP000633448"/>
    </source>
</evidence>
<dbReference type="Pfam" id="PF20266">
    <property type="entry name" value="Mab-21_C"/>
    <property type="match status" value="1"/>
</dbReference>
<proteinExistence type="inferred from homology"/>
<feature type="non-terminal residue" evidence="8">
    <location>
        <position position="336"/>
    </location>
</feature>
<keyword evidence="5" id="KW-1133">Transmembrane helix</keyword>
<comment type="subcellular location">
    <subcellularLocation>
        <location evidence="1">Membrane</location>
        <topology evidence="1">Single-pass type I membrane protein</topology>
    </subcellularLocation>
</comment>
<dbReference type="PRINTS" id="PR02107">
    <property type="entry name" value="INOS145TPRIP"/>
</dbReference>
<dbReference type="PANTHER" id="PTHR10656">
    <property type="entry name" value="CELL FATE DETERMINING PROTEIN MAB21-RELATED"/>
    <property type="match status" value="1"/>
</dbReference>
<dbReference type="AlphaFoldDB" id="A0A851FCH0"/>
<evidence type="ECO:0000256" key="3">
    <source>
        <dbReference type="ARBA" id="ARBA00022692"/>
    </source>
</evidence>
<feature type="non-terminal residue" evidence="8">
    <location>
        <position position="1"/>
    </location>
</feature>
<evidence type="ECO:0000256" key="6">
    <source>
        <dbReference type="ARBA" id="ARBA00023136"/>
    </source>
</evidence>
<dbReference type="OrthoDB" id="9034619at2759"/>
<dbReference type="GO" id="GO:0016020">
    <property type="term" value="C:membrane"/>
    <property type="evidence" value="ECO:0007669"/>
    <property type="project" value="UniProtKB-SubCell"/>
</dbReference>
<comment type="caution">
    <text evidence="8">The sequence shown here is derived from an EMBL/GenBank/DDBJ whole genome shotgun (WGS) entry which is preliminary data.</text>
</comment>
<keyword evidence="9" id="KW-1185">Reference proteome</keyword>
<evidence type="ECO:0000256" key="5">
    <source>
        <dbReference type="ARBA" id="ARBA00022989"/>
    </source>
</evidence>
<sequence>VTGLMDNVTFIAQHILAGTFYPVPQKAIGVGSAFEGWSPHQGDVLYQVLVPLTPPPGHTFQLEPDASGQIPGRNFRIRVDLQCTCLDEQLREKMLCFLHHPEEELRANQEPTLLHTLCTGSYLDVQRTACWFYRLLLEASVAFHGWHLLLLPCRRTCKLLLSSDEESLKIEVLFGVQEGDSDIYVCSRPSQSPFTPCTVWPETYAVAELKFFTRVTRQAPGNSCHLRCLQLLARGLLGTQFSIYSVKTVMMHLLNTLPLSQWSNRNVMSRLGDFVRFLQRSLQERRLDHFVLGNQRFPQEIIVPLDVQTAASPNLFRRLAQNPGAHTMAMKELCIL</sequence>
<dbReference type="Proteomes" id="UP000633448">
    <property type="component" value="Unassembled WGS sequence"/>
</dbReference>
<dbReference type="InterPro" id="IPR024810">
    <property type="entry name" value="MAB21L/cGLR"/>
</dbReference>
<dbReference type="InterPro" id="IPR026250">
    <property type="entry name" value="ITPRIP-like"/>
</dbReference>
<evidence type="ECO:0000313" key="8">
    <source>
        <dbReference type="EMBL" id="NWI90660.1"/>
    </source>
</evidence>
<organism evidence="8 9">
    <name type="scientific">Pitta sordida</name>
    <name type="common">Hooded pitta</name>
    <dbReference type="NCBI Taxonomy" id="9163"/>
    <lineage>
        <taxon>Eukaryota</taxon>
        <taxon>Metazoa</taxon>
        <taxon>Chordata</taxon>
        <taxon>Craniata</taxon>
        <taxon>Vertebrata</taxon>
        <taxon>Euteleostomi</taxon>
        <taxon>Archelosauria</taxon>
        <taxon>Archosauria</taxon>
        <taxon>Dinosauria</taxon>
        <taxon>Saurischia</taxon>
        <taxon>Theropoda</taxon>
        <taxon>Coelurosauria</taxon>
        <taxon>Aves</taxon>
        <taxon>Neognathae</taxon>
        <taxon>Neoaves</taxon>
        <taxon>Telluraves</taxon>
        <taxon>Australaves</taxon>
        <taxon>Passeriformes</taxon>
        <taxon>Pittidae</taxon>
        <taxon>Pitta</taxon>
    </lineage>
</organism>
<evidence type="ECO:0000256" key="2">
    <source>
        <dbReference type="ARBA" id="ARBA00005554"/>
    </source>
</evidence>
<gene>
    <name evidence="8" type="primary">Itpripl1_1</name>
    <name evidence="8" type="ORF">PITSOR_R02427</name>
</gene>
<dbReference type="InterPro" id="IPR046906">
    <property type="entry name" value="Mab-21_HhH/H2TH-like"/>
</dbReference>
<comment type="similarity">
    <text evidence="2">Belongs to the ITPRIP family.</text>
</comment>